<evidence type="ECO:0000256" key="15">
    <source>
        <dbReference type="ARBA" id="ARBA00032605"/>
    </source>
</evidence>
<evidence type="ECO:0000256" key="13">
    <source>
        <dbReference type="ARBA" id="ARBA00023136"/>
    </source>
</evidence>
<comment type="catalytic activity">
    <reaction evidence="17 19">
        <text>alpha-ribazole + adenosylcob(III)inamide-GDP = adenosylcob(III)alamin + GMP + H(+)</text>
        <dbReference type="Rhea" id="RHEA:16049"/>
        <dbReference type="ChEBI" id="CHEBI:10329"/>
        <dbReference type="ChEBI" id="CHEBI:15378"/>
        <dbReference type="ChEBI" id="CHEBI:18408"/>
        <dbReference type="ChEBI" id="CHEBI:58115"/>
        <dbReference type="ChEBI" id="CHEBI:60487"/>
        <dbReference type="EC" id="2.7.8.26"/>
    </reaction>
</comment>
<evidence type="ECO:0000256" key="19">
    <source>
        <dbReference type="HAMAP-Rule" id="MF_00719"/>
    </source>
</evidence>
<dbReference type="STRING" id="441103.TRN7648_03199"/>
<comment type="similarity">
    <text evidence="4 19">Belongs to the CobS family.</text>
</comment>
<dbReference type="EMBL" id="CYSE01000006">
    <property type="protein sequence ID" value="CUH80853.1"/>
    <property type="molecule type" value="Genomic_DNA"/>
</dbReference>
<dbReference type="NCBIfam" id="TIGR00317">
    <property type="entry name" value="cobS"/>
    <property type="match status" value="1"/>
</dbReference>
<dbReference type="OrthoDB" id="9794626at2"/>
<dbReference type="EC" id="2.7.8.26" evidence="5 19"/>
<evidence type="ECO:0000313" key="20">
    <source>
        <dbReference type="EMBL" id="CUH80853.1"/>
    </source>
</evidence>
<comment type="catalytic activity">
    <reaction evidence="18 19">
        <text>alpha-ribazole 5'-phosphate + adenosylcob(III)inamide-GDP = adenosylcob(III)alamin 5'-phosphate + GMP + H(+)</text>
        <dbReference type="Rhea" id="RHEA:23560"/>
        <dbReference type="ChEBI" id="CHEBI:15378"/>
        <dbReference type="ChEBI" id="CHEBI:57918"/>
        <dbReference type="ChEBI" id="CHEBI:58115"/>
        <dbReference type="ChEBI" id="CHEBI:60487"/>
        <dbReference type="ChEBI" id="CHEBI:60493"/>
        <dbReference type="EC" id="2.7.8.26"/>
    </reaction>
</comment>
<organism evidence="20 21">
    <name type="scientific">Tropicibacter naphthalenivorans</name>
    <dbReference type="NCBI Taxonomy" id="441103"/>
    <lineage>
        <taxon>Bacteria</taxon>
        <taxon>Pseudomonadati</taxon>
        <taxon>Pseudomonadota</taxon>
        <taxon>Alphaproteobacteria</taxon>
        <taxon>Rhodobacterales</taxon>
        <taxon>Roseobacteraceae</taxon>
        <taxon>Tropicibacter</taxon>
    </lineage>
</organism>
<evidence type="ECO:0000256" key="14">
    <source>
        <dbReference type="ARBA" id="ARBA00025228"/>
    </source>
</evidence>
<gene>
    <name evidence="20" type="primary">cobS_3</name>
    <name evidence="19" type="synonym">cobS</name>
    <name evidence="20" type="ORF">TRN7648_03199</name>
</gene>
<keyword evidence="7 19" id="KW-1003">Cell membrane</keyword>
<keyword evidence="10 19" id="KW-0812">Transmembrane</keyword>
<evidence type="ECO:0000256" key="6">
    <source>
        <dbReference type="ARBA" id="ARBA00015850"/>
    </source>
</evidence>
<sequence>MTPLATRLTEFRVAIMLLSRLPAGQLRGEVPPLAAASWAYPLAGLPIGLIVWAAHAGLLTLGASAVIAALLAFTVLVLVTGALHQDGLADFADGLGGGRDKAHCLEIMRDSRIGSYGVMAVGLCSALWIASLAELPEASLAQFLGLAVASRLAMTLVLWLLPAARADGLGKMADGAARHWAWAIALLVALIWAVGAVPLIVMGAVTTLAAYTAKRRIGGQTGDVLGSIQFLSESFAWMTLGLLI</sequence>
<feature type="transmembrane region" description="Helical" evidence="19">
    <location>
        <begin position="35"/>
        <end position="54"/>
    </location>
</feature>
<evidence type="ECO:0000313" key="21">
    <source>
        <dbReference type="Proteomes" id="UP000054935"/>
    </source>
</evidence>
<evidence type="ECO:0000256" key="5">
    <source>
        <dbReference type="ARBA" id="ARBA00013200"/>
    </source>
</evidence>
<comment type="cofactor">
    <cofactor evidence="1 19">
        <name>Mg(2+)</name>
        <dbReference type="ChEBI" id="CHEBI:18420"/>
    </cofactor>
</comment>
<proteinExistence type="inferred from homology"/>
<evidence type="ECO:0000256" key="10">
    <source>
        <dbReference type="ARBA" id="ARBA00022692"/>
    </source>
</evidence>
<feature type="transmembrane region" description="Helical" evidence="19">
    <location>
        <begin position="181"/>
        <end position="211"/>
    </location>
</feature>
<evidence type="ECO:0000256" key="3">
    <source>
        <dbReference type="ARBA" id="ARBA00004663"/>
    </source>
</evidence>
<feature type="transmembrane region" description="Helical" evidence="19">
    <location>
        <begin position="140"/>
        <end position="161"/>
    </location>
</feature>
<feature type="transmembrane region" description="Helical" evidence="19">
    <location>
        <begin position="61"/>
        <end position="83"/>
    </location>
</feature>
<dbReference type="PANTHER" id="PTHR34148">
    <property type="entry name" value="ADENOSYLCOBINAMIDE-GDP RIBAZOLETRANSFERASE"/>
    <property type="match status" value="1"/>
</dbReference>
<keyword evidence="11 19" id="KW-0460">Magnesium</keyword>
<keyword evidence="12 19" id="KW-1133">Transmembrane helix</keyword>
<evidence type="ECO:0000256" key="18">
    <source>
        <dbReference type="ARBA" id="ARBA00049504"/>
    </source>
</evidence>
<protein>
    <recommendedName>
        <fullName evidence="6 19">Adenosylcobinamide-GDP ribazoletransferase</fullName>
        <ecNumber evidence="5 19">2.7.8.26</ecNumber>
    </recommendedName>
    <alternativeName>
        <fullName evidence="16 19">Cobalamin synthase</fullName>
    </alternativeName>
    <alternativeName>
        <fullName evidence="15 19">Cobalamin-5'-phosphate synthase</fullName>
    </alternativeName>
</protein>
<comment type="pathway">
    <text evidence="3 19">Cofactor biosynthesis; adenosylcobalamin biosynthesis; adenosylcobalamin from cob(II)yrinate a,c-diamide: step 7/7.</text>
</comment>
<evidence type="ECO:0000256" key="9">
    <source>
        <dbReference type="ARBA" id="ARBA00022679"/>
    </source>
</evidence>
<evidence type="ECO:0000256" key="7">
    <source>
        <dbReference type="ARBA" id="ARBA00022475"/>
    </source>
</evidence>
<dbReference type="InterPro" id="IPR003805">
    <property type="entry name" value="CobS"/>
</dbReference>
<keyword evidence="21" id="KW-1185">Reference proteome</keyword>
<evidence type="ECO:0000256" key="4">
    <source>
        <dbReference type="ARBA" id="ARBA00010561"/>
    </source>
</evidence>
<dbReference type="UniPathway" id="UPA00148">
    <property type="reaction ID" value="UER00238"/>
</dbReference>
<dbReference type="Pfam" id="PF02654">
    <property type="entry name" value="CobS"/>
    <property type="match status" value="1"/>
</dbReference>
<evidence type="ECO:0000256" key="16">
    <source>
        <dbReference type="ARBA" id="ARBA00032853"/>
    </source>
</evidence>
<dbReference type="RefSeq" id="WP_058248656.1">
    <property type="nucleotide sequence ID" value="NZ_CYSE01000006.1"/>
</dbReference>
<name>A0A0P1GG82_9RHOB</name>
<evidence type="ECO:0000256" key="17">
    <source>
        <dbReference type="ARBA" id="ARBA00048623"/>
    </source>
</evidence>
<evidence type="ECO:0000256" key="12">
    <source>
        <dbReference type="ARBA" id="ARBA00022989"/>
    </source>
</evidence>
<reference evidence="20 21" key="1">
    <citation type="submission" date="2015-09" db="EMBL/GenBank/DDBJ databases">
        <authorList>
            <consortium name="Swine Surveillance"/>
        </authorList>
    </citation>
    <scope>NUCLEOTIDE SEQUENCE [LARGE SCALE GENOMIC DNA]</scope>
    <source>
        <strain evidence="20 21">CECT 7648</strain>
    </source>
</reference>
<dbReference type="AlphaFoldDB" id="A0A0P1GG82"/>
<evidence type="ECO:0000256" key="11">
    <source>
        <dbReference type="ARBA" id="ARBA00022842"/>
    </source>
</evidence>
<dbReference type="PANTHER" id="PTHR34148:SF1">
    <property type="entry name" value="ADENOSYLCOBINAMIDE-GDP RIBAZOLETRANSFERASE"/>
    <property type="match status" value="1"/>
</dbReference>
<keyword evidence="9 19" id="KW-0808">Transferase</keyword>
<dbReference type="Proteomes" id="UP000054935">
    <property type="component" value="Unassembled WGS sequence"/>
</dbReference>
<dbReference type="GO" id="GO:0009236">
    <property type="term" value="P:cobalamin biosynthetic process"/>
    <property type="evidence" value="ECO:0007669"/>
    <property type="project" value="UniProtKB-UniRule"/>
</dbReference>
<dbReference type="GO" id="GO:0005886">
    <property type="term" value="C:plasma membrane"/>
    <property type="evidence" value="ECO:0007669"/>
    <property type="project" value="UniProtKB-SubCell"/>
</dbReference>
<evidence type="ECO:0000256" key="2">
    <source>
        <dbReference type="ARBA" id="ARBA00004651"/>
    </source>
</evidence>
<dbReference type="GO" id="GO:0051073">
    <property type="term" value="F:adenosylcobinamide-GDP ribazoletransferase activity"/>
    <property type="evidence" value="ECO:0007669"/>
    <property type="project" value="UniProtKB-UniRule"/>
</dbReference>
<accession>A0A0P1GG82</accession>
<dbReference type="HAMAP" id="MF_00719">
    <property type="entry name" value="CobS"/>
    <property type="match status" value="1"/>
</dbReference>
<comment type="function">
    <text evidence="14 19">Joins adenosylcobinamide-GDP and alpha-ribazole to generate adenosylcobalamin (Ado-cobalamin). Also synthesizes adenosylcobalamin 5'-phosphate from adenosylcobinamide-GDP and alpha-ribazole 5'-phosphate.</text>
</comment>
<feature type="transmembrane region" description="Helical" evidence="19">
    <location>
        <begin position="113"/>
        <end position="133"/>
    </location>
</feature>
<keyword evidence="13 19" id="KW-0472">Membrane</keyword>
<evidence type="ECO:0000256" key="8">
    <source>
        <dbReference type="ARBA" id="ARBA00022573"/>
    </source>
</evidence>
<evidence type="ECO:0000256" key="1">
    <source>
        <dbReference type="ARBA" id="ARBA00001946"/>
    </source>
</evidence>
<comment type="subcellular location">
    <subcellularLocation>
        <location evidence="2 19">Cell membrane</location>
        <topology evidence="2 19">Multi-pass membrane protein</topology>
    </subcellularLocation>
</comment>
<dbReference type="GO" id="GO:0008818">
    <property type="term" value="F:cobalamin 5'-phosphate synthase activity"/>
    <property type="evidence" value="ECO:0007669"/>
    <property type="project" value="UniProtKB-UniRule"/>
</dbReference>
<keyword evidence="8 19" id="KW-0169">Cobalamin biosynthesis</keyword>